<feature type="binding site" evidence="1">
    <location>
        <begin position="22"/>
        <end position="23"/>
    </location>
    <ligand>
        <name>substrate</name>
    </ligand>
</feature>
<dbReference type="AlphaFoldDB" id="A0A366F4I9"/>
<dbReference type="PANTHER" id="PTHR48100">
    <property type="entry name" value="BROAD-SPECIFICITY PHOSPHATASE YOR283W-RELATED"/>
    <property type="match status" value="1"/>
</dbReference>
<dbReference type="Proteomes" id="UP000253529">
    <property type="component" value="Unassembled WGS sequence"/>
</dbReference>
<dbReference type="SUPFAM" id="SSF53254">
    <property type="entry name" value="Phosphoglycerate mutase-like"/>
    <property type="match status" value="1"/>
</dbReference>
<gene>
    <name evidence="2" type="ORF">DFR50_12335</name>
</gene>
<feature type="binding site" evidence="1">
    <location>
        <position position="59"/>
    </location>
    <ligand>
        <name>substrate</name>
    </ligand>
</feature>
<comment type="caution">
    <text evidence="2">The sequence shown here is derived from an EMBL/GenBank/DDBJ whole genome shotgun (WGS) entry which is preliminary data.</text>
</comment>
<dbReference type="SMART" id="SM00855">
    <property type="entry name" value="PGAM"/>
    <property type="match status" value="1"/>
</dbReference>
<evidence type="ECO:0000256" key="1">
    <source>
        <dbReference type="PIRSR" id="PIRSR613078-2"/>
    </source>
</evidence>
<dbReference type="RefSeq" id="WP_113890924.1">
    <property type="nucleotide sequence ID" value="NZ_QNRK01000023.1"/>
</dbReference>
<sequence>MPSTVTLVRHGETAWSAAGRHTGRTNIPLTPEGERTAARLRDRLAGQTFDRVFSSPLERAARTCALAGFGDRAVLDPDLVEWNYGDYEGRTSREIEAERPGWLVFRDGCPHGEQAADVGARVDRVIDKLRVGDDRVIVFSSAHVLRVLTARWLGLAPTEGRLFKLDTASVSVLGYEHDSRAEPVIALWNEV</sequence>
<proteinExistence type="predicted"/>
<name>A0A366F4I9_9HYPH</name>
<evidence type="ECO:0000313" key="3">
    <source>
        <dbReference type="Proteomes" id="UP000253529"/>
    </source>
</evidence>
<accession>A0A366F4I9</accession>
<dbReference type="PIRSF" id="PIRSF000709">
    <property type="entry name" value="6PFK_2-Ptase"/>
    <property type="match status" value="1"/>
</dbReference>
<dbReference type="GO" id="GO:0101006">
    <property type="term" value="F:protein histidine phosphatase activity"/>
    <property type="evidence" value="ECO:0007669"/>
    <property type="project" value="TreeGrafter"/>
</dbReference>
<dbReference type="InterPro" id="IPR050275">
    <property type="entry name" value="PGM_Phosphatase"/>
</dbReference>
<organism evidence="2 3">
    <name type="scientific">Roseiarcus fermentans</name>
    <dbReference type="NCBI Taxonomy" id="1473586"/>
    <lineage>
        <taxon>Bacteria</taxon>
        <taxon>Pseudomonadati</taxon>
        <taxon>Pseudomonadota</taxon>
        <taxon>Alphaproteobacteria</taxon>
        <taxon>Hyphomicrobiales</taxon>
        <taxon>Roseiarcaceae</taxon>
        <taxon>Roseiarcus</taxon>
    </lineage>
</organism>
<dbReference type="CDD" id="cd07067">
    <property type="entry name" value="HP_PGM_like"/>
    <property type="match status" value="1"/>
</dbReference>
<reference evidence="2 3" key="1">
    <citation type="submission" date="2018-06" db="EMBL/GenBank/DDBJ databases">
        <title>Genomic Encyclopedia of Type Strains, Phase IV (KMG-IV): sequencing the most valuable type-strain genomes for metagenomic binning, comparative biology and taxonomic classification.</title>
        <authorList>
            <person name="Goeker M."/>
        </authorList>
    </citation>
    <scope>NUCLEOTIDE SEQUENCE [LARGE SCALE GENOMIC DNA]</scope>
    <source>
        <strain evidence="2 3">DSM 24875</strain>
    </source>
</reference>
<dbReference type="EMBL" id="QNRK01000023">
    <property type="protein sequence ID" value="RBP09066.1"/>
    <property type="molecule type" value="Genomic_DNA"/>
</dbReference>
<dbReference type="Gene3D" id="3.40.50.1240">
    <property type="entry name" value="Phosphoglycerate mutase-like"/>
    <property type="match status" value="1"/>
</dbReference>
<dbReference type="InterPro" id="IPR013078">
    <property type="entry name" value="His_Pase_superF_clade-1"/>
</dbReference>
<dbReference type="PANTHER" id="PTHR48100:SF15">
    <property type="entry name" value="SEDOHEPTULOSE 1,7-BISPHOSPHATASE"/>
    <property type="match status" value="1"/>
</dbReference>
<protein>
    <submittedName>
        <fullName evidence="2">Putative phosphoglycerate mutase</fullName>
    </submittedName>
</protein>
<dbReference type="Pfam" id="PF00300">
    <property type="entry name" value="His_Phos_1"/>
    <property type="match status" value="1"/>
</dbReference>
<keyword evidence="3" id="KW-1185">Reference proteome</keyword>
<evidence type="ECO:0000313" key="2">
    <source>
        <dbReference type="EMBL" id="RBP09066.1"/>
    </source>
</evidence>
<dbReference type="OrthoDB" id="9781415at2"/>
<dbReference type="InterPro" id="IPR029033">
    <property type="entry name" value="His_PPase_superfam"/>
</dbReference>
<dbReference type="GO" id="GO:0070297">
    <property type="term" value="P:regulation of phosphorelay signal transduction system"/>
    <property type="evidence" value="ECO:0007669"/>
    <property type="project" value="TreeGrafter"/>
</dbReference>